<dbReference type="SFLD" id="SFLDG01017">
    <property type="entry name" value="Polyprenyl_Transferase_Like"/>
    <property type="match status" value="1"/>
</dbReference>
<evidence type="ECO:0000256" key="1">
    <source>
        <dbReference type="ARBA" id="ARBA00001946"/>
    </source>
</evidence>
<reference evidence="10 11" key="2">
    <citation type="submission" date="2012-08" db="EMBL/GenBank/DDBJ databases">
        <title>The Genome Sequence of Turicella otitidis ATCC 51513.</title>
        <authorList>
            <consortium name="The Broad Institute Genome Sequencing Platform"/>
            <person name="Earl A."/>
            <person name="Ward D."/>
            <person name="Feldgarden M."/>
            <person name="Gevers D."/>
            <person name="Huys G."/>
            <person name="Walker B."/>
            <person name="Young S.K."/>
            <person name="Zeng Q."/>
            <person name="Gargeya S."/>
            <person name="Fitzgerald M."/>
            <person name="Haas B."/>
            <person name="Abouelleil A."/>
            <person name="Alvarado L."/>
            <person name="Arachchi H.M."/>
            <person name="Berlin A.M."/>
            <person name="Chapman S.B."/>
            <person name="Goldberg J."/>
            <person name="Griggs A."/>
            <person name="Gujja S."/>
            <person name="Hansen M."/>
            <person name="Howarth C."/>
            <person name="Imamovic A."/>
            <person name="Larimer J."/>
            <person name="McCowen C."/>
            <person name="Montmayeur A."/>
            <person name="Murphy C."/>
            <person name="Neiman D."/>
            <person name="Pearson M."/>
            <person name="Priest M."/>
            <person name="Roberts A."/>
            <person name="Saif S."/>
            <person name="Shea T."/>
            <person name="Sisk P."/>
            <person name="Sykes S."/>
            <person name="Wortman J."/>
            <person name="Nusbaum C."/>
            <person name="Birren B."/>
        </authorList>
    </citation>
    <scope>NUCLEOTIDE SEQUENCE [LARGE SCALE GENOMIC DNA]</scope>
    <source>
        <strain evidence="10 11">ATCC 51513</strain>
    </source>
</reference>
<dbReference type="Gene3D" id="1.10.600.10">
    <property type="entry name" value="Farnesyl Diphosphate Synthase"/>
    <property type="match status" value="1"/>
</dbReference>
<organism evidence="9 12">
    <name type="scientific">Corynebacterium otitidis ATCC 51513</name>
    <dbReference type="NCBI Taxonomy" id="883169"/>
    <lineage>
        <taxon>Bacteria</taxon>
        <taxon>Bacillati</taxon>
        <taxon>Actinomycetota</taxon>
        <taxon>Actinomycetes</taxon>
        <taxon>Mycobacteriales</taxon>
        <taxon>Corynebacteriaceae</taxon>
        <taxon>Corynebacterium</taxon>
    </lineage>
</organism>
<dbReference type="InterPro" id="IPR008949">
    <property type="entry name" value="Isoprenoid_synthase_dom_sf"/>
</dbReference>
<proteinExistence type="inferred from homology"/>
<evidence type="ECO:0000256" key="3">
    <source>
        <dbReference type="ARBA" id="ARBA00006706"/>
    </source>
</evidence>
<keyword evidence="6" id="KW-0460">Magnesium</keyword>
<comment type="cofactor">
    <cofactor evidence="1">
        <name>Mg(2+)</name>
        <dbReference type="ChEBI" id="CHEBI:18420"/>
    </cofactor>
</comment>
<dbReference type="AlphaFoldDB" id="I7L9W3"/>
<feature type="compositionally biased region" description="Polar residues" evidence="8">
    <location>
        <begin position="1"/>
        <end position="19"/>
    </location>
</feature>
<evidence type="ECO:0000313" key="10">
    <source>
        <dbReference type="EMBL" id="EJZ81539.1"/>
    </source>
</evidence>
<evidence type="ECO:0000256" key="7">
    <source>
        <dbReference type="RuleBase" id="RU004466"/>
    </source>
</evidence>
<evidence type="ECO:0000256" key="4">
    <source>
        <dbReference type="ARBA" id="ARBA00022679"/>
    </source>
</evidence>
<dbReference type="OrthoDB" id="4497239at2"/>
<dbReference type="PANTHER" id="PTHR12001">
    <property type="entry name" value="GERANYLGERANYL PYROPHOSPHATE SYNTHASE"/>
    <property type="match status" value="1"/>
</dbReference>
<evidence type="ECO:0000313" key="12">
    <source>
        <dbReference type="Proteomes" id="UP000011016"/>
    </source>
</evidence>
<protein>
    <submittedName>
        <fullName evidence="9">Trans-hexaprenyltranstransferase</fullName>
        <ecNumber evidence="9">2.5.1.30</ecNumber>
    </submittedName>
</protein>
<dbReference type="Pfam" id="PF00348">
    <property type="entry name" value="polyprenyl_synt"/>
    <property type="match status" value="1"/>
</dbReference>
<evidence type="ECO:0000313" key="11">
    <source>
        <dbReference type="Proteomes" id="UP000006078"/>
    </source>
</evidence>
<dbReference type="GO" id="GO:0046872">
    <property type="term" value="F:metal ion binding"/>
    <property type="evidence" value="ECO:0007669"/>
    <property type="project" value="UniProtKB-KW"/>
</dbReference>
<evidence type="ECO:0000313" key="9">
    <source>
        <dbReference type="EMBL" id="CCI84122.1"/>
    </source>
</evidence>
<feature type="region of interest" description="Disordered" evidence="8">
    <location>
        <begin position="1"/>
        <end position="30"/>
    </location>
</feature>
<gene>
    <name evidence="9" type="primary">ispB</name>
    <name evidence="9" type="ORF">BN46_1406</name>
    <name evidence="10" type="ORF">HMPREF9719_01582</name>
</gene>
<dbReference type="PATRIC" id="fig|883169.3.peg.1526"/>
<dbReference type="GO" id="GO:0000010">
    <property type="term" value="F:heptaprenyl diphosphate synthase activity"/>
    <property type="evidence" value="ECO:0007669"/>
    <property type="project" value="UniProtKB-EC"/>
</dbReference>
<comment type="pathway">
    <text evidence="2">Isoprenoid biosynthesis.</text>
</comment>
<evidence type="ECO:0000256" key="2">
    <source>
        <dbReference type="ARBA" id="ARBA00005128"/>
    </source>
</evidence>
<keyword evidence="5" id="KW-0479">Metal-binding</keyword>
<evidence type="ECO:0000256" key="8">
    <source>
        <dbReference type="SAM" id="MobiDB-lite"/>
    </source>
</evidence>
<dbReference type="eggNOG" id="COG0142">
    <property type="taxonomic scope" value="Bacteria"/>
</dbReference>
<dbReference type="PROSITE" id="PS00444">
    <property type="entry name" value="POLYPRENYL_SYNTHASE_2"/>
    <property type="match status" value="1"/>
</dbReference>
<comment type="similarity">
    <text evidence="3 7">Belongs to the FPP/GGPP synthase family.</text>
</comment>
<dbReference type="SFLD" id="SFLDS00005">
    <property type="entry name" value="Isoprenoid_Synthase_Type_I"/>
    <property type="match status" value="1"/>
</dbReference>
<dbReference type="STRING" id="29321.AAV33_03300"/>
<comment type="caution">
    <text evidence="9">The sequence shown here is derived from an EMBL/GenBank/DDBJ whole genome shotgun (WGS) entry which is preliminary data.</text>
</comment>
<dbReference type="PANTHER" id="PTHR12001:SF69">
    <property type="entry name" value="ALL TRANS-POLYPRENYL-DIPHOSPHATE SYNTHASE PDSS1"/>
    <property type="match status" value="1"/>
</dbReference>
<sequence length="349" mass="37533">MTSGRHTPLSTLGQGNGVSPQPGASGPRFGDSHLNSLILSHLEDVEDMLVDELRQGDEILTDKALHLVKAGGKRFRPMFCLLASSYGEDPMNRNVVRAAVVIEMTHLATLYHDDVMDEAERRRGVDSVNERWNNSVAILAGDHLIARASGIMADLGVPTIRHFGETFGRLVTGQMRETIGPRDDDLIGHYMRVIEEKTGVLIASAGYLGALHGGASEAHTAALQDFGAELGIVFQIVDDIIDIFSAPDTSGKQRGTDLKEGVITLPVVYAMSEGTADAARLKEILDAPERDVLIDEALDLVANSGAKARALRDVDEHVARAKAALAGLPDCPATRALEQLADYSRARLS</sequence>
<evidence type="ECO:0000256" key="5">
    <source>
        <dbReference type="ARBA" id="ARBA00022723"/>
    </source>
</evidence>
<dbReference type="EMBL" id="AHAE01000074">
    <property type="protein sequence ID" value="EJZ81539.1"/>
    <property type="molecule type" value="Genomic_DNA"/>
</dbReference>
<dbReference type="HOGENOM" id="CLU_014015_2_3_11"/>
<dbReference type="EC" id="2.5.1.30" evidence="9"/>
<evidence type="ECO:0000256" key="6">
    <source>
        <dbReference type="ARBA" id="ARBA00022842"/>
    </source>
</evidence>
<dbReference type="Proteomes" id="UP000011016">
    <property type="component" value="Unassembled WGS sequence"/>
</dbReference>
<dbReference type="InterPro" id="IPR000092">
    <property type="entry name" value="Polyprenyl_synt"/>
</dbReference>
<dbReference type="CDD" id="cd00685">
    <property type="entry name" value="Trans_IPPS_HT"/>
    <property type="match status" value="1"/>
</dbReference>
<dbReference type="SUPFAM" id="SSF48576">
    <property type="entry name" value="Terpenoid synthases"/>
    <property type="match status" value="1"/>
</dbReference>
<dbReference type="InterPro" id="IPR033749">
    <property type="entry name" value="Polyprenyl_synt_CS"/>
</dbReference>
<dbReference type="GO" id="GO:0008299">
    <property type="term" value="P:isoprenoid biosynthetic process"/>
    <property type="evidence" value="ECO:0007669"/>
    <property type="project" value="InterPro"/>
</dbReference>
<keyword evidence="4 7" id="KW-0808">Transferase</keyword>
<dbReference type="RefSeq" id="WP_004601472.1">
    <property type="nucleotide sequence ID" value="NZ_HF541868.1"/>
</dbReference>
<reference evidence="9 12" key="1">
    <citation type="journal article" date="2012" name="J. Bacteriol.">
        <title>Draft Genome Sequence of Turicella otitidis ATCC 51513, Isolated from Middle Ear Fluid from a Child with Otitis Media.</title>
        <authorList>
            <person name="Brinkrolf K."/>
            <person name="Schneider J."/>
            <person name="Knecht M."/>
            <person name="Ruckert C."/>
            <person name="Tauch A."/>
        </authorList>
    </citation>
    <scope>NUCLEOTIDE SEQUENCE [LARGE SCALE GENOMIC DNA]</scope>
    <source>
        <strain evidence="9 12">ATCC 51513</strain>
    </source>
</reference>
<dbReference type="EMBL" id="CAJZ01000209">
    <property type="protein sequence ID" value="CCI84122.1"/>
    <property type="molecule type" value="Genomic_DNA"/>
</dbReference>
<dbReference type="Proteomes" id="UP000006078">
    <property type="component" value="Unassembled WGS sequence"/>
</dbReference>
<keyword evidence="11" id="KW-1185">Reference proteome</keyword>
<accession>I7L9W3</accession>
<name>I7L9W3_9CORY</name>